<name>A0A7D5SCX7_9PROT</name>
<organism evidence="1 2">
    <name type="scientific">Candidatus Accumulibacter cognatus</name>
    <dbReference type="NCBI Taxonomy" id="2954383"/>
    <lineage>
        <taxon>Bacteria</taxon>
        <taxon>Pseudomonadati</taxon>
        <taxon>Pseudomonadota</taxon>
        <taxon>Betaproteobacteria</taxon>
        <taxon>Candidatus Accumulibacter</taxon>
    </lineage>
</organism>
<dbReference type="Proteomes" id="UP000509684">
    <property type="component" value="Chromosome"/>
</dbReference>
<dbReference type="InterPro" id="IPR058085">
    <property type="entry name" value="PP_RS20740-like"/>
</dbReference>
<accession>A0A7D5SCX7</accession>
<proteinExistence type="predicted"/>
<dbReference type="KEGG" id="acog:HWD57_05985"/>
<gene>
    <name evidence="1" type="ORF">HWD57_05985</name>
</gene>
<protein>
    <submittedName>
        <fullName evidence="1">Uncharacterized protein</fullName>
    </submittedName>
</protein>
<dbReference type="AlphaFoldDB" id="A0A7D5SCX7"/>
<evidence type="ECO:0000313" key="1">
    <source>
        <dbReference type="EMBL" id="QLH49382.1"/>
    </source>
</evidence>
<dbReference type="NCBIfam" id="NF047698">
    <property type="entry name" value="PP_RS20740_fam"/>
    <property type="match status" value="1"/>
</dbReference>
<sequence length="390" mass="43275">MMNDAEPDDQEHADDIVEVVAYEAPMPPTAKDFLPWHRPRKQYVRHHQWCHEIARMISDTPPAGGVLKYLGLPGVDLLDLRHFHAAVCQDKSVDLRFLGFNSSARPASKANTELNVSLDEVRRLPRVDPLSDVIGDNFARVANQDSIAFRKARELGPYDVINLDLCDGFGAQAPGALDNSYYEAVRSLMALQARTMNPWLLLLTTRADKPNVNDEVLQVLLRKYISNLADCAPFREASRDFFDIETADALNAAADTPTGLLPVFLTGLCKWFVAMALEHQPPTTVELRSVFGYRVDTSAQHEDLISLALKFTPTFVPAGDPMGLANHPVAAPDEGTLATRALKRVAKRIDADKKLAEDGELHQRMIDATAHLLGLARYDVAAYKVWLQTA</sequence>
<evidence type="ECO:0000313" key="2">
    <source>
        <dbReference type="Proteomes" id="UP000509684"/>
    </source>
</evidence>
<reference evidence="1 2" key="1">
    <citation type="journal article" date="2019" name="Microbiome">
        <title>Annotated bacterial chromosomes from frame-shift-corrected long-read metagenomic data.</title>
        <authorList>
            <person name="Arumugam K."/>
            <person name="Bagci C."/>
            <person name="Bessarab I."/>
            <person name="Beier S."/>
            <person name="Buchfink B."/>
            <person name="Gorska A."/>
            <person name="Qiu G."/>
            <person name="Huson D.H."/>
            <person name="Williams R.B.H."/>
        </authorList>
    </citation>
    <scope>NUCLEOTIDE SEQUENCE [LARGE SCALE GENOMIC DNA]</scope>
    <source>
        <strain evidence="1">SSA1</strain>
    </source>
</reference>
<dbReference type="EMBL" id="CP058708">
    <property type="protein sequence ID" value="QLH49382.1"/>
    <property type="molecule type" value="Genomic_DNA"/>
</dbReference>